<reference evidence="8" key="1">
    <citation type="journal article" date="2019" name="Int. J. Syst. Evol. Microbiol.">
        <title>The Global Catalogue of Microorganisms (GCM) 10K type strain sequencing project: providing services to taxonomists for standard genome sequencing and annotation.</title>
        <authorList>
            <consortium name="The Broad Institute Genomics Platform"/>
            <consortium name="The Broad Institute Genome Sequencing Center for Infectious Disease"/>
            <person name="Wu L."/>
            <person name="Ma J."/>
        </authorList>
    </citation>
    <scope>NUCLEOTIDE SEQUENCE [LARGE SCALE GENOMIC DNA]</scope>
    <source>
        <strain evidence="8">JCM 17459</strain>
    </source>
</reference>
<gene>
    <name evidence="7" type="ORF">GCM10022262_40980</name>
</gene>
<dbReference type="InterPro" id="IPR011010">
    <property type="entry name" value="DNA_brk_join_enz"/>
</dbReference>
<evidence type="ECO:0000259" key="6">
    <source>
        <dbReference type="PROSITE" id="PS51900"/>
    </source>
</evidence>
<protein>
    <submittedName>
        <fullName evidence="7">Site-specific integrase</fullName>
    </submittedName>
</protein>
<proteinExistence type="predicted"/>
<dbReference type="SUPFAM" id="SSF56349">
    <property type="entry name" value="DNA breaking-rejoining enzymes"/>
    <property type="match status" value="1"/>
</dbReference>
<evidence type="ECO:0000256" key="2">
    <source>
        <dbReference type="ARBA" id="ARBA00023125"/>
    </source>
</evidence>
<dbReference type="EMBL" id="BAABBA010000040">
    <property type="protein sequence ID" value="GAA3512825.1"/>
    <property type="molecule type" value="Genomic_DNA"/>
</dbReference>
<dbReference type="PROSITE" id="PS51900">
    <property type="entry name" value="CB"/>
    <property type="match status" value="1"/>
</dbReference>
<evidence type="ECO:0000256" key="1">
    <source>
        <dbReference type="ARBA" id="ARBA00022908"/>
    </source>
</evidence>
<evidence type="ECO:0000256" key="4">
    <source>
        <dbReference type="PROSITE-ProRule" id="PRU01248"/>
    </source>
</evidence>
<dbReference type="InterPro" id="IPR044068">
    <property type="entry name" value="CB"/>
</dbReference>
<organism evidence="7 8">
    <name type="scientific">Georgenia daeguensis</name>
    <dbReference type="NCBI Taxonomy" id="908355"/>
    <lineage>
        <taxon>Bacteria</taxon>
        <taxon>Bacillati</taxon>
        <taxon>Actinomycetota</taxon>
        <taxon>Actinomycetes</taxon>
        <taxon>Micrococcales</taxon>
        <taxon>Bogoriellaceae</taxon>
        <taxon>Georgenia</taxon>
    </lineage>
</organism>
<dbReference type="Gene3D" id="1.10.443.10">
    <property type="entry name" value="Intergrase catalytic core"/>
    <property type="match status" value="1"/>
</dbReference>
<feature type="domain" description="Tyr recombinase" evidence="5">
    <location>
        <begin position="180"/>
        <end position="358"/>
    </location>
</feature>
<accession>A0ABP6UN13</accession>
<dbReference type="Proteomes" id="UP001499841">
    <property type="component" value="Unassembled WGS sequence"/>
</dbReference>
<dbReference type="CDD" id="cd00397">
    <property type="entry name" value="DNA_BRE_C"/>
    <property type="match status" value="1"/>
</dbReference>
<keyword evidence="2 4" id="KW-0238">DNA-binding</keyword>
<feature type="domain" description="Core-binding (CB)" evidence="6">
    <location>
        <begin position="23"/>
        <end position="134"/>
    </location>
</feature>
<dbReference type="InterPro" id="IPR010998">
    <property type="entry name" value="Integrase_recombinase_N"/>
</dbReference>
<dbReference type="RefSeq" id="WP_345045404.1">
    <property type="nucleotide sequence ID" value="NZ_BAABBA010000040.1"/>
</dbReference>
<dbReference type="PROSITE" id="PS51898">
    <property type="entry name" value="TYR_RECOMBINASE"/>
    <property type="match status" value="1"/>
</dbReference>
<dbReference type="InterPro" id="IPR050090">
    <property type="entry name" value="Tyrosine_recombinase_XerCD"/>
</dbReference>
<dbReference type="PANTHER" id="PTHR30349">
    <property type="entry name" value="PHAGE INTEGRASE-RELATED"/>
    <property type="match status" value="1"/>
</dbReference>
<keyword evidence="3" id="KW-0233">DNA recombination</keyword>
<dbReference type="InterPro" id="IPR013762">
    <property type="entry name" value="Integrase-like_cat_sf"/>
</dbReference>
<keyword evidence="1" id="KW-0229">DNA integration</keyword>
<dbReference type="PANTHER" id="PTHR30349:SF81">
    <property type="entry name" value="TYROSINE RECOMBINASE XERC"/>
    <property type="match status" value="1"/>
</dbReference>
<dbReference type="Gene3D" id="1.10.150.130">
    <property type="match status" value="1"/>
</dbReference>
<dbReference type="InterPro" id="IPR004107">
    <property type="entry name" value="Integrase_SAM-like_N"/>
</dbReference>
<dbReference type="Pfam" id="PF02899">
    <property type="entry name" value="Phage_int_SAM_1"/>
    <property type="match status" value="1"/>
</dbReference>
<evidence type="ECO:0000259" key="5">
    <source>
        <dbReference type="PROSITE" id="PS51898"/>
    </source>
</evidence>
<dbReference type="Pfam" id="PF00589">
    <property type="entry name" value="Phage_integrase"/>
    <property type="match status" value="1"/>
</dbReference>
<sequence length="387" mass="43447">MAGAVGRVLECDSGLPYRVLFPDVEHEVTSLYLRDLSASDCSPTTLRSYAYDLLRWFRFLHERFVAWERAERADVRALVESMRAGPTATGLRRGLERGTVVNAVTGKSAPGNAFAPRTINHQLTVLAGFYDFALDADLGPLVNPVPAQRALRGRVHAHHNPMGEFRRHPRAVYRQRVPRTGWRGIPDEYVGQIFDALTSNRDRALLSLWLSSGVRATELLELRHGDYDFGEHTITVVSKGSRAREKVPASSDAFVWLALYMREGQPAAPGDRVWWTLQGAVRRPLTYPTARAMFARAQRKIGSNWTLHDLRHTAAERLLADPAFTLVDVQTILRHVNISTTTIYTQPRMEDVLAKVLEHHARPKPPAPSVEPDYDEAAVRELLGLLP</sequence>
<name>A0ABP6UN13_9MICO</name>
<comment type="caution">
    <text evidence="7">The sequence shown here is derived from an EMBL/GenBank/DDBJ whole genome shotgun (WGS) entry which is preliminary data.</text>
</comment>
<evidence type="ECO:0000256" key="3">
    <source>
        <dbReference type="ARBA" id="ARBA00023172"/>
    </source>
</evidence>
<keyword evidence="8" id="KW-1185">Reference proteome</keyword>
<evidence type="ECO:0000313" key="7">
    <source>
        <dbReference type="EMBL" id="GAA3512825.1"/>
    </source>
</evidence>
<evidence type="ECO:0000313" key="8">
    <source>
        <dbReference type="Proteomes" id="UP001499841"/>
    </source>
</evidence>
<dbReference type="InterPro" id="IPR002104">
    <property type="entry name" value="Integrase_catalytic"/>
</dbReference>